<dbReference type="KEGG" id="som:SOMG_04092"/>
<evidence type="ECO:0000313" key="3">
    <source>
        <dbReference type="Proteomes" id="UP001212411"/>
    </source>
</evidence>
<feature type="region of interest" description="Disordered" evidence="1">
    <location>
        <begin position="38"/>
        <end position="73"/>
    </location>
</feature>
<keyword evidence="3" id="KW-1185">Reference proteome</keyword>
<feature type="compositionally biased region" description="Basic residues" evidence="1">
    <location>
        <begin position="63"/>
        <end position="73"/>
    </location>
</feature>
<name>A0AAE9WHA4_9SCHI</name>
<gene>
    <name evidence="2" type="ORF">SOMG_04092</name>
</gene>
<evidence type="ECO:0000313" key="2">
    <source>
        <dbReference type="EMBL" id="WBW74997.1"/>
    </source>
</evidence>
<organism evidence="2 3">
    <name type="scientific">Schizosaccharomyces osmophilus</name>
    <dbReference type="NCBI Taxonomy" id="2545709"/>
    <lineage>
        <taxon>Eukaryota</taxon>
        <taxon>Fungi</taxon>
        <taxon>Dikarya</taxon>
        <taxon>Ascomycota</taxon>
        <taxon>Taphrinomycotina</taxon>
        <taxon>Schizosaccharomycetes</taxon>
        <taxon>Schizosaccharomycetales</taxon>
        <taxon>Schizosaccharomycetaceae</taxon>
        <taxon>Schizosaccharomyces</taxon>
    </lineage>
</organism>
<proteinExistence type="predicted"/>
<feature type="compositionally biased region" description="Low complexity" evidence="1">
    <location>
        <begin position="51"/>
        <end position="61"/>
    </location>
</feature>
<evidence type="ECO:0000256" key="1">
    <source>
        <dbReference type="SAM" id="MobiDB-lite"/>
    </source>
</evidence>
<dbReference type="AlphaFoldDB" id="A0AAE9WHA4"/>
<dbReference type="GeneID" id="80877568"/>
<protein>
    <submittedName>
        <fullName evidence="2">Uncharacterized protein</fullName>
    </submittedName>
</protein>
<accession>A0AAE9WHA4</accession>
<reference evidence="2 3" key="1">
    <citation type="journal article" date="2023" name="G3 (Bethesda)">
        <title>A high-quality reference genome for the fission yeast Schizosaccharomyces osmophilus.</title>
        <authorList>
            <person name="Jia G.S."/>
            <person name="Zhang W.C."/>
            <person name="Liang Y."/>
            <person name="Liu X.H."/>
            <person name="Rhind N."/>
            <person name="Pidoux A."/>
            <person name="Brysch-Herzberg M."/>
            <person name="Du L.L."/>
        </authorList>
    </citation>
    <scope>NUCLEOTIDE SEQUENCE [LARGE SCALE GENOMIC DNA]</scope>
    <source>
        <strain evidence="2 3">CBS 15793</strain>
    </source>
</reference>
<dbReference type="RefSeq" id="XP_056039240.1">
    <property type="nucleotide sequence ID" value="XM_056182879.1"/>
</dbReference>
<dbReference type="Proteomes" id="UP001212411">
    <property type="component" value="Chromosome 3"/>
</dbReference>
<feature type="compositionally biased region" description="Basic and acidic residues" evidence="1">
    <location>
        <begin position="40"/>
        <end position="49"/>
    </location>
</feature>
<sequence length="89" mass="9990">MSILFVRVGRSSLSAPNNLSTHPDNRNFNDLYKYDNTQTKQEKGTKVDRPSSFNHSSSSSSMLKHKAKQSKTKQNKFSLLFSIPATLVA</sequence>
<dbReference type="EMBL" id="CP115613">
    <property type="protein sequence ID" value="WBW74997.1"/>
    <property type="molecule type" value="Genomic_DNA"/>
</dbReference>